<dbReference type="InterPro" id="IPR041373">
    <property type="entry name" value="RT_RNaseH"/>
</dbReference>
<evidence type="ECO:0000256" key="2">
    <source>
        <dbReference type="ARBA" id="ARBA00022695"/>
    </source>
</evidence>
<dbReference type="InterPro" id="IPR043502">
    <property type="entry name" value="DNA/RNA_pol_sf"/>
</dbReference>
<keyword evidence="6" id="KW-0695">RNA-directed DNA polymerase</keyword>
<dbReference type="Pfam" id="PF17917">
    <property type="entry name" value="RT_RNaseH"/>
    <property type="match status" value="1"/>
</dbReference>
<reference evidence="8" key="1">
    <citation type="submission" date="2021-03" db="EMBL/GenBank/DDBJ databases">
        <title>Draft genome sequence of rust myrtle Austropuccinia psidii MF-1, a brazilian biotype.</title>
        <authorList>
            <person name="Quecine M.C."/>
            <person name="Pachon D.M.R."/>
            <person name="Bonatelli M.L."/>
            <person name="Correr F.H."/>
            <person name="Franceschini L.M."/>
            <person name="Leite T.F."/>
            <person name="Margarido G.R.A."/>
            <person name="Almeida C.A."/>
            <person name="Ferrarezi J.A."/>
            <person name="Labate C.A."/>
        </authorList>
    </citation>
    <scope>NUCLEOTIDE SEQUENCE</scope>
    <source>
        <strain evidence="8">MF-1</strain>
    </source>
</reference>
<dbReference type="AlphaFoldDB" id="A0A9Q3JNX2"/>
<dbReference type="GO" id="GO:0003964">
    <property type="term" value="F:RNA-directed DNA polymerase activity"/>
    <property type="evidence" value="ECO:0007669"/>
    <property type="project" value="UniProtKB-KW"/>
</dbReference>
<evidence type="ECO:0000256" key="4">
    <source>
        <dbReference type="ARBA" id="ARBA00022759"/>
    </source>
</evidence>
<name>A0A9Q3JNX2_9BASI</name>
<organism evidence="8 9">
    <name type="scientific">Austropuccinia psidii MF-1</name>
    <dbReference type="NCBI Taxonomy" id="1389203"/>
    <lineage>
        <taxon>Eukaryota</taxon>
        <taxon>Fungi</taxon>
        <taxon>Dikarya</taxon>
        <taxon>Basidiomycota</taxon>
        <taxon>Pucciniomycotina</taxon>
        <taxon>Pucciniomycetes</taxon>
        <taxon>Pucciniales</taxon>
        <taxon>Sphaerophragmiaceae</taxon>
        <taxon>Austropuccinia</taxon>
    </lineage>
</organism>
<dbReference type="GO" id="GO:0004519">
    <property type="term" value="F:endonuclease activity"/>
    <property type="evidence" value="ECO:0007669"/>
    <property type="project" value="UniProtKB-KW"/>
</dbReference>
<dbReference type="GO" id="GO:0016787">
    <property type="term" value="F:hydrolase activity"/>
    <property type="evidence" value="ECO:0007669"/>
    <property type="project" value="UniProtKB-KW"/>
</dbReference>
<keyword evidence="5" id="KW-0378">Hydrolase</keyword>
<protein>
    <recommendedName>
        <fullName evidence="7">Reverse transcriptase RNase H-like domain-containing protein</fullName>
    </recommendedName>
</protein>
<evidence type="ECO:0000313" key="8">
    <source>
        <dbReference type="EMBL" id="MBW0565636.1"/>
    </source>
</evidence>
<evidence type="ECO:0000256" key="6">
    <source>
        <dbReference type="ARBA" id="ARBA00022918"/>
    </source>
</evidence>
<dbReference type="OrthoDB" id="5985335at2759"/>
<comment type="caution">
    <text evidence="8">The sequence shown here is derived from an EMBL/GenBank/DDBJ whole genome shotgun (WGS) entry which is preliminary data.</text>
</comment>
<proteinExistence type="predicted"/>
<keyword evidence="9" id="KW-1185">Reference proteome</keyword>
<evidence type="ECO:0000256" key="1">
    <source>
        <dbReference type="ARBA" id="ARBA00022679"/>
    </source>
</evidence>
<evidence type="ECO:0000259" key="7">
    <source>
        <dbReference type="Pfam" id="PF17917"/>
    </source>
</evidence>
<dbReference type="EMBL" id="AVOT02077763">
    <property type="protein sequence ID" value="MBW0565636.1"/>
    <property type="molecule type" value="Genomic_DNA"/>
</dbReference>
<accession>A0A9Q3JNX2</accession>
<dbReference type="SUPFAM" id="SSF56672">
    <property type="entry name" value="DNA/RNA polymerases"/>
    <property type="match status" value="1"/>
</dbReference>
<dbReference type="Proteomes" id="UP000765509">
    <property type="component" value="Unassembled WGS sequence"/>
</dbReference>
<gene>
    <name evidence="8" type="ORF">O181_105351</name>
</gene>
<evidence type="ECO:0000256" key="3">
    <source>
        <dbReference type="ARBA" id="ARBA00022722"/>
    </source>
</evidence>
<keyword evidence="2" id="KW-0548">Nucleotidyltransferase</keyword>
<sequence>MLSDFVLQFKLYINGYFNQGLGEARYQRKMVYCKPREGVICLIYRQLKDSEARYGKSQTEYLCLIWDLEKLHYYLEGSVFDVYTDCTAIKYLFNKKTTNRHMLRLKIAIQEYRGHMNITYNKLKSHTNADGLSRWPLGNSKRDPSYDPEGEAKIPMENLQILGVGTREWYPRY</sequence>
<keyword evidence="4" id="KW-0255">Endonuclease</keyword>
<feature type="domain" description="Reverse transcriptase RNase H-like" evidence="7">
    <location>
        <begin position="8"/>
        <end position="112"/>
    </location>
</feature>
<evidence type="ECO:0000313" key="9">
    <source>
        <dbReference type="Proteomes" id="UP000765509"/>
    </source>
</evidence>
<keyword evidence="3" id="KW-0540">Nuclease</keyword>
<dbReference type="PANTHER" id="PTHR34072">
    <property type="entry name" value="ENZYMATIC POLYPROTEIN-RELATED"/>
    <property type="match status" value="1"/>
</dbReference>
<keyword evidence="1" id="KW-0808">Transferase</keyword>
<evidence type="ECO:0000256" key="5">
    <source>
        <dbReference type="ARBA" id="ARBA00022801"/>
    </source>
</evidence>